<organism evidence="2 3">
    <name type="scientific">Streptomyces populi</name>
    <dbReference type="NCBI Taxonomy" id="2058924"/>
    <lineage>
        <taxon>Bacteria</taxon>
        <taxon>Bacillati</taxon>
        <taxon>Actinomycetota</taxon>
        <taxon>Actinomycetes</taxon>
        <taxon>Kitasatosporales</taxon>
        <taxon>Streptomycetaceae</taxon>
        <taxon>Streptomyces</taxon>
    </lineage>
</organism>
<proteinExistence type="predicted"/>
<evidence type="ECO:0000313" key="2">
    <source>
        <dbReference type="EMBL" id="PKT73779.1"/>
    </source>
</evidence>
<keyword evidence="1" id="KW-1133">Transmembrane helix</keyword>
<keyword evidence="3" id="KW-1185">Reference proteome</keyword>
<dbReference type="RefSeq" id="WP_103548477.1">
    <property type="nucleotide sequence ID" value="NZ_JBHJSK010000002.1"/>
</dbReference>
<reference evidence="2 3" key="1">
    <citation type="submission" date="2017-12" db="EMBL/GenBank/DDBJ databases">
        <title>Streptomyces populusis sp. nov., a novel endophytic actinobacterium isolated from stems of Populus adenopoda Maxim.</title>
        <authorList>
            <person name="Wang Z."/>
        </authorList>
    </citation>
    <scope>NUCLEOTIDE SEQUENCE [LARGE SCALE GENOMIC DNA]</scope>
    <source>
        <strain evidence="2 3">A249</strain>
    </source>
</reference>
<protein>
    <recommendedName>
        <fullName evidence="4">Proline rich protein membrane protein</fullName>
    </recommendedName>
</protein>
<sequence>MPLDAYARKRLWRWYDNPLRRRDDVIEAWIVLAAWTVFTLGGTAAGLVTARAADDAFARQRAERQSVRAVVLHDVPLVAAGPGSGSGRLMTAVRWTAADGSPRTGRALVSTGSRAGSKVTVWQDGHGRLTFAPPSPTRAAVESGVAGTAAATAVAGLVFGSGTVARRRLDRRRVEAWAREWVLVEPRWGHRTG</sequence>
<name>A0A2I0SV13_9ACTN</name>
<dbReference type="InterPro" id="IPR039708">
    <property type="entry name" value="MT1774/Rv1733c-like"/>
</dbReference>
<keyword evidence="1" id="KW-0472">Membrane</keyword>
<evidence type="ECO:0000313" key="3">
    <source>
        <dbReference type="Proteomes" id="UP000236178"/>
    </source>
</evidence>
<dbReference type="EMBL" id="PJOS01000008">
    <property type="protein sequence ID" value="PKT73779.1"/>
    <property type="molecule type" value="Genomic_DNA"/>
</dbReference>
<accession>A0A2I0SV13</accession>
<gene>
    <name evidence="2" type="ORF">CW362_06950</name>
</gene>
<dbReference type="AlphaFoldDB" id="A0A2I0SV13"/>
<dbReference type="PANTHER" id="PTHR42305:SF1">
    <property type="entry name" value="MEMBRANE PROTEIN RV1733C-RELATED"/>
    <property type="match status" value="1"/>
</dbReference>
<evidence type="ECO:0008006" key="4">
    <source>
        <dbReference type="Google" id="ProtNLM"/>
    </source>
</evidence>
<dbReference type="Proteomes" id="UP000236178">
    <property type="component" value="Unassembled WGS sequence"/>
</dbReference>
<comment type="caution">
    <text evidence="2">The sequence shown here is derived from an EMBL/GenBank/DDBJ whole genome shotgun (WGS) entry which is preliminary data.</text>
</comment>
<evidence type="ECO:0000256" key="1">
    <source>
        <dbReference type="SAM" id="Phobius"/>
    </source>
</evidence>
<dbReference type="OrthoDB" id="4213157at2"/>
<feature type="transmembrane region" description="Helical" evidence="1">
    <location>
        <begin position="28"/>
        <end position="50"/>
    </location>
</feature>
<dbReference type="PANTHER" id="PTHR42305">
    <property type="entry name" value="MEMBRANE PROTEIN RV1733C-RELATED"/>
    <property type="match status" value="1"/>
</dbReference>
<keyword evidence="1" id="KW-0812">Transmembrane</keyword>